<evidence type="ECO:0000313" key="5">
    <source>
        <dbReference type="Proteomes" id="UP000640583"/>
    </source>
</evidence>
<feature type="region of interest" description="Disordered" evidence="3">
    <location>
        <begin position="83"/>
        <end position="103"/>
    </location>
</feature>
<dbReference type="NCBIfam" id="TIGR01552">
    <property type="entry name" value="phd_fam"/>
    <property type="match status" value="1"/>
</dbReference>
<dbReference type="Gene3D" id="3.40.1620.10">
    <property type="entry name" value="YefM-like domain"/>
    <property type="match status" value="1"/>
</dbReference>
<gene>
    <name evidence="4" type="ORF">H1D41_02975</name>
</gene>
<dbReference type="RefSeq" id="WP_228847513.1">
    <property type="nucleotide sequence ID" value="NZ_JADCKQ010000002.1"/>
</dbReference>
<evidence type="ECO:0000256" key="2">
    <source>
        <dbReference type="RuleBase" id="RU362080"/>
    </source>
</evidence>
<dbReference type="InterPro" id="IPR036165">
    <property type="entry name" value="YefM-like_sf"/>
</dbReference>
<protein>
    <recommendedName>
        <fullName evidence="2">Antitoxin</fullName>
    </recommendedName>
</protein>
<reference evidence="4" key="1">
    <citation type="submission" date="2020-10" db="EMBL/GenBank/DDBJ databases">
        <title>Paenihalocynthiibacter styelae gen. nov., sp. nov., isolated from stalked sea squirt Styela clava.</title>
        <authorList>
            <person name="Kim Y.-O."/>
            <person name="Yoon J.-H."/>
        </authorList>
    </citation>
    <scope>NUCLEOTIDE SEQUENCE</scope>
    <source>
        <strain evidence="4">MYP1-1</strain>
    </source>
</reference>
<organism evidence="4 5">
    <name type="scientific">Halocynthiibacter styelae</name>
    <dbReference type="NCBI Taxonomy" id="2761955"/>
    <lineage>
        <taxon>Bacteria</taxon>
        <taxon>Pseudomonadati</taxon>
        <taxon>Pseudomonadota</taxon>
        <taxon>Alphaproteobacteria</taxon>
        <taxon>Rhodobacterales</taxon>
        <taxon>Paracoccaceae</taxon>
        <taxon>Halocynthiibacter</taxon>
    </lineage>
</organism>
<name>A0A8J7IHY7_9RHOB</name>
<comment type="similarity">
    <text evidence="1 2">Belongs to the phD/YefM antitoxin family.</text>
</comment>
<comment type="function">
    <text evidence="2">Antitoxin component of a type II toxin-antitoxin (TA) system.</text>
</comment>
<dbReference type="InterPro" id="IPR006442">
    <property type="entry name" value="Antitoxin_Phd/YefM"/>
</dbReference>
<sequence length="103" mass="11884">MQVTVTDLRPELTRCLGHVEYGDGHVKITRHGKLVGVIVPPMEWKRMFEAMEDETSGEVNPETGRRPGAGLIRSWVPSDFIRVRRNNQPPPKGRARNWGWHWD</sequence>
<dbReference type="EMBL" id="JADCKQ010000002">
    <property type="protein sequence ID" value="MBI1492593.1"/>
    <property type="molecule type" value="Genomic_DNA"/>
</dbReference>
<proteinExistence type="inferred from homology"/>
<keyword evidence="5" id="KW-1185">Reference proteome</keyword>
<evidence type="ECO:0000256" key="3">
    <source>
        <dbReference type="SAM" id="MobiDB-lite"/>
    </source>
</evidence>
<dbReference type="Pfam" id="PF02604">
    <property type="entry name" value="PhdYeFM_antitox"/>
    <property type="match status" value="1"/>
</dbReference>
<evidence type="ECO:0000313" key="4">
    <source>
        <dbReference type="EMBL" id="MBI1492593.1"/>
    </source>
</evidence>
<dbReference type="Proteomes" id="UP000640583">
    <property type="component" value="Unassembled WGS sequence"/>
</dbReference>
<comment type="caution">
    <text evidence="4">The sequence shown here is derived from an EMBL/GenBank/DDBJ whole genome shotgun (WGS) entry which is preliminary data.</text>
</comment>
<accession>A0A8J7IHY7</accession>
<evidence type="ECO:0000256" key="1">
    <source>
        <dbReference type="ARBA" id="ARBA00009981"/>
    </source>
</evidence>
<dbReference type="AlphaFoldDB" id="A0A8J7IHY7"/>
<dbReference type="SUPFAM" id="SSF143120">
    <property type="entry name" value="YefM-like"/>
    <property type="match status" value="1"/>
</dbReference>